<dbReference type="PROSITE" id="PS51379">
    <property type="entry name" value="4FE4S_FER_2"/>
    <property type="match status" value="2"/>
</dbReference>
<dbReference type="Gene3D" id="3.40.920.10">
    <property type="entry name" value="Pyruvate-ferredoxin oxidoreductase, PFOR, domain III"/>
    <property type="match status" value="1"/>
</dbReference>
<dbReference type="PROSITE" id="PS00198">
    <property type="entry name" value="4FE4S_FER_1"/>
    <property type="match status" value="1"/>
</dbReference>
<protein>
    <submittedName>
        <fullName evidence="3">Pyruvate-ferrodoxin oxidoreductase</fullName>
    </submittedName>
</protein>
<dbReference type="SUPFAM" id="SSF53323">
    <property type="entry name" value="Pyruvate-ferredoxin oxidoreductase, PFOR, domain III"/>
    <property type="match status" value="1"/>
</dbReference>
<sequence>QQVTLSFPSTTQSLFYVFGADGTVGSIKDAIQIIGDNTDLYSQAHFVYDAKKSGGVTITHVRFGHSPITSQYEIQDADYLACHHPSYVRKYDMLNYSKEGSVFVLNGPWENVETLSKVLPYQMKKAIVQKKLKFYVINAEKIAASVGLPGRVNNVMQTVFFYLSEVIKPIEQAIEFQKKAIEKTFKKKGMQVVEQNWKCVDSSVAALIKIDPPKDWGDEEGLGKFDEIPVFPGELPPFFKNVAGPVLALKGEELKVSDLMLYKGGILPTDTARYEKRNVSANVPIWDEQKCVQCNLCSFLCPHASIRPYLVREKEAEEATTLFSTKPSSSSSPLPSSPYKLKYAKQKGATNSIAKIIVDEEGKEIIRKQGEEGKGEKEEELLFAISVTTADCMGCTICVGSCPAKALAMQPNLTAESFIEQDYFDYLSKLPNRAHLIYNEIEEEKKSKEKGDAFLSTPAPNSKNLSFKQPLLEFSGACAGCAESTLAKVVTQLVGKRMVVATACGCSMVWGGTEPSCAYSIDRDTQLGPTYTGSLFEDTSELALGLAVGGIYMRDKLKKFVQQIVSQEQKKEEENEKDIVLSKDLLNSFAQWLNEYENPSISVSLSLQINSQLKKITGDVFDKIPIMKEIQSLSDLFLKKSYWCFGGDGFAYDIGFGGLDQVLQMGVNLNILIYDTEVYSNTGGQKSKSTPRGAIARFAAAGKETQKKDLGLYAVGLRCCYVANIAQGANPLQTVKALHEAEEFPGTSIVIALCPCINWGLKGGQSKSVEEQKLAVKTGYWPLFRYNPLLSKEGKNPFILDSAAPSDPVSKLLERETRFDSLKQQSPETAKLLHEGLQRDIDDRYKRLAAMAKGE</sequence>
<evidence type="ECO:0000259" key="2">
    <source>
        <dbReference type="PROSITE" id="PS51379"/>
    </source>
</evidence>
<evidence type="ECO:0000313" key="3">
    <source>
        <dbReference type="EMBL" id="KAA6395898.1"/>
    </source>
</evidence>
<dbReference type="SUPFAM" id="SSF54862">
    <property type="entry name" value="4Fe-4S ferredoxins"/>
    <property type="match status" value="1"/>
</dbReference>
<dbReference type="Pfam" id="PF01558">
    <property type="entry name" value="POR"/>
    <property type="match status" value="1"/>
</dbReference>
<dbReference type="InterPro" id="IPR029061">
    <property type="entry name" value="THDP-binding"/>
</dbReference>
<dbReference type="InterPro" id="IPR050722">
    <property type="entry name" value="Pyruvate:ferred/Flavod_OxRd"/>
</dbReference>
<dbReference type="GO" id="GO:0030976">
    <property type="term" value="F:thiamine pyrophosphate binding"/>
    <property type="evidence" value="ECO:0007669"/>
    <property type="project" value="InterPro"/>
</dbReference>
<evidence type="ECO:0000256" key="1">
    <source>
        <dbReference type="ARBA" id="ARBA00023002"/>
    </source>
</evidence>
<dbReference type="AlphaFoldDB" id="A0A5J4WM83"/>
<dbReference type="InterPro" id="IPR002869">
    <property type="entry name" value="Pyrv_flavodox_OxRed_cen"/>
</dbReference>
<dbReference type="EMBL" id="SNRW01001567">
    <property type="protein sequence ID" value="KAA6395898.1"/>
    <property type="molecule type" value="Genomic_DNA"/>
</dbReference>
<accession>A0A5J4WM83</accession>
<dbReference type="Pfam" id="PF10371">
    <property type="entry name" value="EKR"/>
    <property type="match status" value="1"/>
</dbReference>
<dbReference type="Gene3D" id="3.30.70.20">
    <property type="match status" value="2"/>
</dbReference>
<dbReference type="GO" id="GO:0006979">
    <property type="term" value="P:response to oxidative stress"/>
    <property type="evidence" value="ECO:0007669"/>
    <property type="project" value="TreeGrafter"/>
</dbReference>
<dbReference type="Pfam" id="PF02775">
    <property type="entry name" value="TPP_enzyme_C"/>
    <property type="match status" value="1"/>
</dbReference>
<dbReference type="InterPro" id="IPR017896">
    <property type="entry name" value="4Fe4S_Fe-S-bd"/>
</dbReference>
<feature type="non-terminal residue" evidence="3">
    <location>
        <position position="1"/>
    </location>
</feature>
<keyword evidence="3" id="KW-0670">Pyruvate</keyword>
<dbReference type="PANTHER" id="PTHR32154">
    <property type="entry name" value="PYRUVATE-FLAVODOXIN OXIDOREDUCTASE-RELATED"/>
    <property type="match status" value="1"/>
</dbReference>
<evidence type="ECO:0000313" key="4">
    <source>
        <dbReference type="Proteomes" id="UP000324800"/>
    </source>
</evidence>
<organism evidence="3 4">
    <name type="scientific">Streblomastix strix</name>
    <dbReference type="NCBI Taxonomy" id="222440"/>
    <lineage>
        <taxon>Eukaryota</taxon>
        <taxon>Metamonada</taxon>
        <taxon>Preaxostyla</taxon>
        <taxon>Oxymonadida</taxon>
        <taxon>Streblomastigidae</taxon>
        <taxon>Streblomastix</taxon>
    </lineage>
</organism>
<dbReference type="InterPro" id="IPR019456">
    <property type="entry name" value="Pyrv-flavodox_OxRtase_EKR"/>
</dbReference>
<dbReference type="OrthoDB" id="1688044at2759"/>
<dbReference type="SMART" id="SM00890">
    <property type="entry name" value="EKR"/>
    <property type="match status" value="1"/>
</dbReference>
<feature type="domain" description="4Fe-4S ferredoxin-type" evidence="2">
    <location>
        <begin position="282"/>
        <end position="311"/>
    </location>
</feature>
<comment type="caution">
    <text evidence="3">The sequence shown here is derived from an EMBL/GenBank/DDBJ whole genome shotgun (WGS) entry which is preliminary data.</text>
</comment>
<proteinExistence type="predicted"/>
<dbReference type="FunFam" id="3.40.920.10:FF:000001">
    <property type="entry name" value="Pyruvate:ferredoxin (Flavodoxin) oxidoreductase"/>
    <property type="match status" value="1"/>
</dbReference>
<dbReference type="InterPro" id="IPR019752">
    <property type="entry name" value="Pyrv/ketoisovalerate_OxRed_cat"/>
</dbReference>
<dbReference type="InterPro" id="IPR011766">
    <property type="entry name" value="TPP_enzyme_TPP-bd"/>
</dbReference>
<dbReference type="SUPFAM" id="SSF52518">
    <property type="entry name" value="Thiamin diphosphate-binding fold (THDP-binding)"/>
    <property type="match status" value="1"/>
</dbReference>
<keyword evidence="1" id="KW-0560">Oxidoreductase</keyword>
<dbReference type="PANTHER" id="PTHR32154:SF0">
    <property type="entry name" value="PYRUVATE-FLAVODOXIN OXIDOREDUCTASE-RELATED"/>
    <property type="match status" value="1"/>
</dbReference>
<gene>
    <name evidence="3" type="ORF">EZS28_008577</name>
</gene>
<reference evidence="3 4" key="1">
    <citation type="submission" date="2019-03" db="EMBL/GenBank/DDBJ databases">
        <title>Single cell metagenomics reveals metabolic interactions within the superorganism composed of flagellate Streblomastix strix and complex community of Bacteroidetes bacteria on its surface.</title>
        <authorList>
            <person name="Treitli S.C."/>
            <person name="Kolisko M."/>
            <person name="Husnik F."/>
            <person name="Keeling P."/>
            <person name="Hampl V."/>
        </authorList>
    </citation>
    <scope>NUCLEOTIDE SEQUENCE [LARGE SCALE GENOMIC DNA]</scope>
    <source>
        <strain evidence="3">ST1C</strain>
    </source>
</reference>
<dbReference type="Gene3D" id="3.40.50.970">
    <property type="match status" value="1"/>
</dbReference>
<name>A0A5J4WM83_9EUKA</name>
<dbReference type="GO" id="GO:0016903">
    <property type="term" value="F:oxidoreductase activity, acting on the aldehyde or oxo group of donors"/>
    <property type="evidence" value="ECO:0007669"/>
    <property type="project" value="InterPro"/>
</dbReference>
<feature type="domain" description="4Fe-4S ferredoxin-type" evidence="2">
    <location>
        <begin position="383"/>
        <end position="412"/>
    </location>
</feature>
<dbReference type="Proteomes" id="UP000324800">
    <property type="component" value="Unassembled WGS sequence"/>
</dbReference>
<dbReference type="InterPro" id="IPR017900">
    <property type="entry name" value="4Fe4S_Fe_S_CS"/>
</dbReference>